<protein>
    <submittedName>
        <fullName evidence="2">Uncharacterized protein</fullName>
    </submittedName>
</protein>
<dbReference type="Proteomes" id="UP001596058">
    <property type="component" value="Unassembled WGS sequence"/>
</dbReference>
<reference evidence="3" key="1">
    <citation type="journal article" date="2019" name="Int. J. Syst. Evol. Microbiol.">
        <title>The Global Catalogue of Microorganisms (GCM) 10K type strain sequencing project: providing services to taxonomists for standard genome sequencing and annotation.</title>
        <authorList>
            <consortium name="The Broad Institute Genomics Platform"/>
            <consortium name="The Broad Institute Genome Sequencing Center for Infectious Disease"/>
            <person name="Wu L."/>
            <person name="Ma J."/>
        </authorList>
    </citation>
    <scope>NUCLEOTIDE SEQUENCE [LARGE SCALE GENOMIC DNA]</scope>
    <source>
        <strain evidence="3">CCUG 53903</strain>
    </source>
</reference>
<dbReference type="RefSeq" id="WP_379518330.1">
    <property type="nucleotide sequence ID" value="NZ_JBHSPA010000041.1"/>
</dbReference>
<feature type="region of interest" description="Disordered" evidence="1">
    <location>
        <begin position="111"/>
        <end position="174"/>
    </location>
</feature>
<feature type="compositionally biased region" description="Basic and acidic residues" evidence="1">
    <location>
        <begin position="133"/>
        <end position="152"/>
    </location>
</feature>
<dbReference type="EMBL" id="JBHSPA010000041">
    <property type="protein sequence ID" value="MFC5828834.1"/>
    <property type="molecule type" value="Genomic_DNA"/>
</dbReference>
<accession>A0ABW1CSS9</accession>
<comment type="caution">
    <text evidence="2">The sequence shown here is derived from an EMBL/GenBank/DDBJ whole genome shotgun (WGS) entry which is preliminary data.</text>
</comment>
<evidence type="ECO:0000256" key="1">
    <source>
        <dbReference type="SAM" id="MobiDB-lite"/>
    </source>
</evidence>
<organism evidence="2 3">
    <name type="scientific">Nonomuraea insulae</name>
    <dbReference type="NCBI Taxonomy" id="1616787"/>
    <lineage>
        <taxon>Bacteria</taxon>
        <taxon>Bacillati</taxon>
        <taxon>Actinomycetota</taxon>
        <taxon>Actinomycetes</taxon>
        <taxon>Streptosporangiales</taxon>
        <taxon>Streptosporangiaceae</taxon>
        <taxon>Nonomuraea</taxon>
    </lineage>
</organism>
<evidence type="ECO:0000313" key="3">
    <source>
        <dbReference type="Proteomes" id="UP001596058"/>
    </source>
</evidence>
<sequence>MVLIKWMLKRAAHHPRPFVISAADGTRARLLCEAEIARRRWRSAMPPAEADLLVVCGAPNEEFDEATRTVWDGLPSPRARVDLPGDASKDLVVHSLDRAVVQLADGEAQWRDAASRAGRPKSPDAHGSGTSYEGHDAHGMHSQGHDGHEGGHHGHHMGNPGGLPMAGRGPDRDGLSLDRLHVPLGPILPDWPCGLVVETVLQGDVIQEATVRWLGDGESFWTEPWDRAASGRFVTRGEAGRRRAAAHLDGLGRLLSVAGWSTAAGGARRLRDRLLADAPRDVLTAPYEGFARQVRRSRTLRWMLRDVGSAEDGDAMARLEAWLTVTQAAIDSIEDEAPLNEERPVGKILNPELLVGAELAAARLIIASLDPDPAVTHA</sequence>
<proteinExistence type="predicted"/>
<keyword evidence="3" id="KW-1185">Reference proteome</keyword>
<evidence type="ECO:0000313" key="2">
    <source>
        <dbReference type="EMBL" id="MFC5828834.1"/>
    </source>
</evidence>
<name>A0ABW1CSS9_9ACTN</name>
<gene>
    <name evidence="2" type="ORF">ACFPZ3_33625</name>
</gene>